<dbReference type="Gene3D" id="3.30.559.30">
    <property type="entry name" value="Nonribosomal peptide synthetase, condensation domain"/>
    <property type="match status" value="1"/>
</dbReference>
<evidence type="ECO:0000313" key="5">
    <source>
        <dbReference type="Proteomes" id="UP001500403"/>
    </source>
</evidence>
<dbReference type="Pfam" id="PF00501">
    <property type="entry name" value="AMP-binding"/>
    <property type="match status" value="1"/>
</dbReference>
<dbReference type="InterPro" id="IPR010071">
    <property type="entry name" value="AA_adenyl_dom"/>
</dbReference>
<evidence type="ECO:0000256" key="1">
    <source>
        <dbReference type="ARBA" id="ARBA00001957"/>
    </source>
</evidence>
<dbReference type="InterPro" id="IPR009081">
    <property type="entry name" value="PP-bd_ACP"/>
</dbReference>
<dbReference type="InterPro" id="IPR025110">
    <property type="entry name" value="AMP-bd_C"/>
</dbReference>
<protein>
    <recommendedName>
        <fullName evidence="3">Carrier domain-containing protein</fullName>
    </recommendedName>
</protein>
<evidence type="ECO:0000256" key="2">
    <source>
        <dbReference type="SAM" id="MobiDB-lite"/>
    </source>
</evidence>
<dbReference type="Pfam" id="PF13193">
    <property type="entry name" value="AMP-binding_C"/>
    <property type="match status" value="1"/>
</dbReference>
<gene>
    <name evidence="4" type="ORF">GCM10010446_69260</name>
</gene>
<evidence type="ECO:0000259" key="3">
    <source>
        <dbReference type="PROSITE" id="PS50075"/>
    </source>
</evidence>
<dbReference type="CDD" id="cd12117">
    <property type="entry name" value="A_NRPS_Srf_like"/>
    <property type="match status" value="1"/>
</dbReference>
<dbReference type="SUPFAM" id="SSF52777">
    <property type="entry name" value="CoA-dependent acyltransferases"/>
    <property type="match status" value="2"/>
</dbReference>
<dbReference type="Gene3D" id="3.40.50.1820">
    <property type="entry name" value="alpha/beta hydrolase"/>
    <property type="match status" value="1"/>
</dbReference>
<dbReference type="Pfam" id="PF00550">
    <property type="entry name" value="PP-binding"/>
    <property type="match status" value="1"/>
</dbReference>
<feature type="domain" description="Carrier" evidence="3">
    <location>
        <begin position="949"/>
        <end position="1025"/>
    </location>
</feature>
<evidence type="ECO:0000313" key="4">
    <source>
        <dbReference type="EMBL" id="GAA2975207.1"/>
    </source>
</evidence>
<dbReference type="Pfam" id="PF00668">
    <property type="entry name" value="Condensation"/>
    <property type="match status" value="1"/>
</dbReference>
<name>A0ABP6K9I3_9ACTN</name>
<dbReference type="InterPro" id="IPR023213">
    <property type="entry name" value="CAT-like_dom_sf"/>
</dbReference>
<dbReference type="PANTHER" id="PTHR45527">
    <property type="entry name" value="NONRIBOSOMAL PEPTIDE SYNTHETASE"/>
    <property type="match status" value="1"/>
</dbReference>
<dbReference type="RefSeq" id="WP_344501055.1">
    <property type="nucleotide sequence ID" value="NZ_BAAAUD010000116.1"/>
</dbReference>
<dbReference type="NCBIfam" id="TIGR01733">
    <property type="entry name" value="AA-adenyl-dom"/>
    <property type="match status" value="1"/>
</dbReference>
<comment type="cofactor">
    <cofactor evidence="1">
        <name>pantetheine 4'-phosphate</name>
        <dbReference type="ChEBI" id="CHEBI:47942"/>
    </cofactor>
</comment>
<comment type="caution">
    <text evidence="4">The sequence shown here is derived from an EMBL/GenBank/DDBJ whole genome shotgun (WGS) entry which is preliminary data.</text>
</comment>
<dbReference type="PROSITE" id="PS50075">
    <property type="entry name" value="CARRIER"/>
    <property type="match status" value="1"/>
</dbReference>
<organism evidence="4 5">
    <name type="scientific">Streptomyces enissocaesilis</name>
    <dbReference type="NCBI Taxonomy" id="332589"/>
    <lineage>
        <taxon>Bacteria</taxon>
        <taxon>Bacillati</taxon>
        <taxon>Actinomycetota</taxon>
        <taxon>Actinomycetes</taxon>
        <taxon>Kitasatosporales</taxon>
        <taxon>Streptomycetaceae</taxon>
        <taxon>Streptomyces</taxon>
        <taxon>Streptomyces rochei group</taxon>
    </lineage>
</organism>
<dbReference type="Gene3D" id="3.30.300.30">
    <property type="match status" value="1"/>
</dbReference>
<accession>A0ABP6K9I3</accession>
<dbReference type="InterPro" id="IPR001242">
    <property type="entry name" value="Condensation_dom"/>
</dbReference>
<keyword evidence="5" id="KW-1185">Reference proteome</keyword>
<dbReference type="EMBL" id="BAAAUD010000116">
    <property type="protein sequence ID" value="GAA2975207.1"/>
    <property type="molecule type" value="Genomic_DNA"/>
</dbReference>
<feature type="region of interest" description="Disordered" evidence="2">
    <location>
        <begin position="1"/>
        <end position="23"/>
    </location>
</feature>
<dbReference type="SUPFAM" id="SSF56801">
    <property type="entry name" value="Acetyl-CoA synthetase-like"/>
    <property type="match status" value="1"/>
</dbReference>
<dbReference type="InterPro" id="IPR036736">
    <property type="entry name" value="ACP-like_sf"/>
</dbReference>
<dbReference type="InterPro" id="IPR029058">
    <property type="entry name" value="AB_hydrolase_fold"/>
</dbReference>
<dbReference type="PANTHER" id="PTHR45527:SF1">
    <property type="entry name" value="FATTY ACID SYNTHASE"/>
    <property type="match status" value="1"/>
</dbReference>
<dbReference type="InterPro" id="IPR020845">
    <property type="entry name" value="AMP-binding_CS"/>
</dbReference>
<dbReference type="Proteomes" id="UP001500403">
    <property type="component" value="Unassembled WGS sequence"/>
</dbReference>
<dbReference type="InterPro" id="IPR000873">
    <property type="entry name" value="AMP-dep_synth/lig_dom"/>
</dbReference>
<sequence length="1028" mass="110264">MTTPADPTTAPHEHGPDRTSHPSHHVFRCLRIEGGFDAEAACNALRLLTARHTTLRTLFPSSSDKPVPSLPAAPDPTPVDFAELQVPATEAVETAVREAAVPFDLTRGPLLRLRALRISDREHLLLAVAHRSLLDPIGLEIFLGAHADAYTAIRRGEHVADAEAPQPLRPSAEQAAEDRAYWQTRAAALPVLDFPTDRPRLPRLTRGGAVERFVLSADLTGSLCGLSATPDGTAAVYAATAVLLARHTSQPTVPLLVPVRPSPDDRGALVGRPETDVVVTLRLDNDPTFRELVAQAEAELTLARTHVSALPPGALAELTGECGDPGRQAVPAKAAVRNGTAGLPDYAGASCSLVDLHLGTAARDLTFVFELRQGEFHGTLEYDTDLFAPVTARRLVRRLEHLLTAAAQKADARAAALPVLPPEERDLVVSAWNRTERDFPRDRTTASFFEEQVRRDPAATAVEHEDITLTYGELNARANRLAHQLIGLGVVPDQPVGLCLPRSVDMVVCLLGILKAGGAYLPLDPGYPAGRLAHVVEDAGAHVVVTDTEHAAAFEGTLARVLRRDEGELPGGNVERLETDPVVAATAEHLAYVLYTSGSTGAPKGVAVSHRALARLVKGADYAELGPDEAHLQLSPLSFDASLIELWGALLNGGTLVLPPSGLPFPDQLKAALQRHRITTLLLVSPQLHVAVEQFPEELGRLRQLLVGGDVLSPASAAQLLPHLGDTRFLHVYGPTECTLFATWKPIETVDTTRATIPIGRPIANTQAYVLDEDLSPLPVGVPGHLWLSGDGLAREYLGRPELTRERFLPDPFGPPGSRLYRTGDLARWLQDGDLEFLGRSDDQVKIRGYRIELGELDVVLAAHPDVRAVATTVRDDAPGGQALAAYLVGDRRPSDAELREHLGSRVPGHMIPAAFVWLDEIPLTTNGKLDRKALPAPDFGTSAVPGDGPRSSLEAQVLGAIAETLGWEAVGAEDDFFELGGDSLLLVDLFTRLEKLVPDSGLSLLDLMDNRSGARIVALIERSRGGA</sequence>
<dbReference type="Gene3D" id="2.30.38.10">
    <property type="entry name" value="Luciferase, Domain 3"/>
    <property type="match status" value="1"/>
</dbReference>
<reference evidence="5" key="1">
    <citation type="journal article" date="2019" name="Int. J. Syst. Evol. Microbiol.">
        <title>The Global Catalogue of Microorganisms (GCM) 10K type strain sequencing project: providing services to taxonomists for standard genome sequencing and annotation.</title>
        <authorList>
            <consortium name="The Broad Institute Genomics Platform"/>
            <consortium name="The Broad Institute Genome Sequencing Center for Infectious Disease"/>
            <person name="Wu L."/>
            <person name="Ma J."/>
        </authorList>
    </citation>
    <scope>NUCLEOTIDE SEQUENCE [LARGE SCALE GENOMIC DNA]</scope>
    <source>
        <strain evidence="5">JCM 9088</strain>
    </source>
</reference>
<dbReference type="Gene3D" id="3.40.50.980">
    <property type="match status" value="2"/>
</dbReference>
<dbReference type="PROSITE" id="PS00455">
    <property type="entry name" value="AMP_BINDING"/>
    <property type="match status" value="1"/>
</dbReference>
<dbReference type="SUPFAM" id="SSF47336">
    <property type="entry name" value="ACP-like"/>
    <property type="match status" value="1"/>
</dbReference>
<feature type="compositionally biased region" description="Basic and acidic residues" evidence="2">
    <location>
        <begin position="11"/>
        <end position="20"/>
    </location>
</feature>
<dbReference type="InterPro" id="IPR045851">
    <property type="entry name" value="AMP-bd_C_sf"/>
</dbReference>
<proteinExistence type="predicted"/>
<dbReference type="Gene3D" id="3.30.559.10">
    <property type="entry name" value="Chloramphenicol acetyltransferase-like domain"/>
    <property type="match status" value="1"/>
</dbReference>